<feature type="signal peptide" evidence="10">
    <location>
        <begin position="1"/>
        <end position="20"/>
    </location>
</feature>
<keyword evidence="5" id="KW-0472">Membrane</keyword>
<evidence type="ECO:0000256" key="8">
    <source>
        <dbReference type="ARBA" id="ARBA00023180"/>
    </source>
</evidence>
<keyword evidence="10" id="KW-0732">Signal</keyword>
<dbReference type="AlphaFoldDB" id="T1JCU6"/>
<keyword evidence="12" id="KW-1185">Reference proteome</keyword>
<dbReference type="HOGENOM" id="CLU_875278_0_0_1"/>
<dbReference type="GO" id="GO:0043235">
    <property type="term" value="C:receptor complex"/>
    <property type="evidence" value="ECO:0007669"/>
    <property type="project" value="TreeGrafter"/>
</dbReference>
<feature type="disulfide bond" evidence="9">
    <location>
        <begin position="145"/>
        <end position="157"/>
    </location>
</feature>
<proteinExistence type="predicted"/>
<feature type="disulfide bond" evidence="9">
    <location>
        <begin position="152"/>
        <end position="170"/>
    </location>
</feature>
<dbReference type="EnsemblMetazoa" id="SMAR011616-RA">
    <property type="protein sequence ID" value="SMAR011616-PA"/>
    <property type="gene ID" value="SMAR011616"/>
</dbReference>
<dbReference type="Proteomes" id="UP000014500">
    <property type="component" value="Unassembled WGS sequence"/>
</dbReference>
<dbReference type="InterPro" id="IPR023415">
    <property type="entry name" value="LDLR_class-A_CS"/>
</dbReference>
<evidence type="ECO:0000256" key="1">
    <source>
        <dbReference type="ARBA" id="ARBA00004167"/>
    </source>
</evidence>
<dbReference type="EMBL" id="JH432084">
    <property type="status" value="NOT_ANNOTATED_CDS"/>
    <property type="molecule type" value="Genomic_DNA"/>
</dbReference>
<feature type="disulfide bond" evidence="9">
    <location>
        <begin position="226"/>
        <end position="244"/>
    </location>
</feature>
<comment type="subcellular location">
    <subcellularLocation>
        <location evidence="1">Membrane</location>
        <topology evidence="1">Single-pass membrane protein</topology>
    </subcellularLocation>
</comment>
<dbReference type="SUPFAM" id="SSF57424">
    <property type="entry name" value="LDL receptor-like module"/>
    <property type="match status" value="6"/>
</dbReference>
<accession>T1JCU6</accession>
<keyword evidence="8" id="KW-0325">Glycoprotein</keyword>
<evidence type="ECO:0000256" key="2">
    <source>
        <dbReference type="ARBA" id="ARBA00022692"/>
    </source>
</evidence>
<dbReference type="InterPro" id="IPR036055">
    <property type="entry name" value="LDL_receptor-like_sf"/>
</dbReference>
<evidence type="ECO:0008006" key="13">
    <source>
        <dbReference type="Google" id="ProtNLM"/>
    </source>
</evidence>
<dbReference type="PhylomeDB" id="T1JCU6"/>
<dbReference type="InterPro" id="IPR051221">
    <property type="entry name" value="LDLR-related"/>
</dbReference>
<dbReference type="eggNOG" id="KOG1215">
    <property type="taxonomic scope" value="Eukaryota"/>
</dbReference>
<dbReference type="PANTHER" id="PTHR22722">
    <property type="entry name" value="LOW-DENSITY LIPOPROTEIN RECEPTOR-RELATED PROTEIN 2-RELATED"/>
    <property type="match status" value="1"/>
</dbReference>
<dbReference type="PRINTS" id="PR00261">
    <property type="entry name" value="LDLRECEPTOR"/>
</dbReference>
<keyword evidence="2" id="KW-0812">Transmembrane</keyword>
<evidence type="ECO:0000313" key="12">
    <source>
        <dbReference type="Proteomes" id="UP000014500"/>
    </source>
</evidence>
<feature type="disulfide bond" evidence="9">
    <location>
        <begin position="125"/>
        <end position="140"/>
    </location>
</feature>
<comment type="caution">
    <text evidence="9">Lacks conserved residue(s) required for the propagation of feature annotation.</text>
</comment>
<feature type="disulfide bond" evidence="9">
    <location>
        <begin position="164"/>
        <end position="179"/>
    </location>
</feature>
<dbReference type="PROSITE" id="PS01209">
    <property type="entry name" value="LDLRA_1"/>
    <property type="match status" value="2"/>
</dbReference>
<reference evidence="12" key="1">
    <citation type="submission" date="2011-05" db="EMBL/GenBank/DDBJ databases">
        <authorList>
            <person name="Richards S.R."/>
            <person name="Qu J."/>
            <person name="Jiang H."/>
            <person name="Jhangiani S.N."/>
            <person name="Agravi P."/>
            <person name="Goodspeed R."/>
            <person name="Gross S."/>
            <person name="Mandapat C."/>
            <person name="Jackson L."/>
            <person name="Mathew T."/>
            <person name="Pu L."/>
            <person name="Thornton R."/>
            <person name="Saada N."/>
            <person name="Wilczek-Boney K.B."/>
            <person name="Lee S."/>
            <person name="Kovar C."/>
            <person name="Wu Y."/>
            <person name="Scherer S.E."/>
            <person name="Worley K.C."/>
            <person name="Muzny D.M."/>
            <person name="Gibbs R."/>
        </authorList>
    </citation>
    <scope>NUCLEOTIDE SEQUENCE</scope>
    <source>
        <strain evidence="12">Brora</strain>
    </source>
</reference>
<dbReference type="Gene3D" id="4.10.400.10">
    <property type="entry name" value="Low-density Lipoprotein Receptor"/>
    <property type="match status" value="6"/>
</dbReference>
<evidence type="ECO:0000256" key="10">
    <source>
        <dbReference type="SAM" id="SignalP"/>
    </source>
</evidence>
<dbReference type="STRING" id="126957.T1JCU6"/>
<evidence type="ECO:0000256" key="5">
    <source>
        <dbReference type="ARBA" id="ARBA00023136"/>
    </source>
</evidence>
<feature type="disulfide bond" evidence="9">
    <location>
        <begin position="113"/>
        <end position="131"/>
    </location>
</feature>
<reference evidence="11" key="2">
    <citation type="submission" date="2015-02" db="UniProtKB">
        <authorList>
            <consortium name="EnsemblMetazoa"/>
        </authorList>
    </citation>
    <scope>IDENTIFICATION</scope>
</reference>
<dbReference type="PROSITE" id="PS50068">
    <property type="entry name" value="LDLRA_2"/>
    <property type="match status" value="5"/>
</dbReference>
<feature type="chain" id="PRO_5004579515" description="EGF-like domain-containing protein" evidence="10">
    <location>
        <begin position="21"/>
        <end position="318"/>
    </location>
</feature>
<keyword evidence="3" id="KW-0677">Repeat</keyword>
<feature type="disulfide bond" evidence="9">
    <location>
        <begin position="219"/>
        <end position="231"/>
    </location>
</feature>
<dbReference type="SMART" id="SM00192">
    <property type="entry name" value="LDLa"/>
    <property type="match status" value="7"/>
</dbReference>
<dbReference type="Pfam" id="PF00057">
    <property type="entry name" value="Ldl_recept_a"/>
    <property type="match status" value="4"/>
</dbReference>
<name>T1JCU6_STRMM</name>
<evidence type="ECO:0000313" key="11">
    <source>
        <dbReference type="EnsemblMetazoa" id="SMAR011616-PA"/>
    </source>
</evidence>
<evidence type="ECO:0000256" key="6">
    <source>
        <dbReference type="ARBA" id="ARBA00023157"/>
    </source>
</evidence>
<feature type="disulfide bond" evidence="9">
    <location>
        <begin position="86"/>
        <end position="101"/>
    </location>
</feature>
<keyword evidence="6 9" id="KW-1015">Disulfide bond</keyword>
<dbReference type="InterPro" id="IPR002172">
    <property type="entry name" value="LDrepeatLR_classA_rpt"/>
</dbReference>
<feature type="disulfide bond" evidence="9">
    <location>
        <begin position="106"/>
        <end position="118"/>
    </location>
</feature>
<keyword evidence="7" id="KW-0675">Receptor</keyword>
<organism evidence="11 12">
    <name type="scientific">Strigamia maritima</name>
    <name type="common">European centipede</name>
    <name type="synonym">Geophilus maritimus</name>
    <dbReference type="NCBI Taxonomy" id="126957"/>
    <lineage>
        <taxon>Eukaryota</taxon>
        <taxon>Metazoa</taxon>
        <taxon>Ecdysozoa</taxon>
        <taxon>Arthropoda</taxon>
        <taxon>Myriapoda</taxon>
        <taxon>Chilopoda</taxon>
        <taxon>Pleurostigmophora</taxon>
        <taxon>Geophilomorpha</taxon>
        <taxon>Linotaeniidae</taxon>
        <taxon>Strigamia</taxon>
    </lineage>
</organism>
<dbReference type="OMA" id="IENECIP"/>
<dbReference type="GO" id="GO:0005886">
    <property type="term" value="C:plasma membrane"/>
    <property type="evidence" value="ECO:0007669"/>
    <property type="project" value="TreeGrafter"/>
</dbReference>
<sequence length="318" mass="35956">MARLIMVLACKSCFVSVIYTANEDYLEICQREDSFKCIENECIPINHKCNGVAECSNGADESLWECGCLPNEFFCNGTCIDSMLRCDTKSDCSDGSDEDDCKTYLCPYTHFKCNNHFCIAGDSVCNFVNDCGDNSDEQNCLHRACWFGEFTCNNGQCIRVALLCDGEVNCLDGSDETHCDKLRDYVQCGDKSLVHRYFWCDDWPDCKDSHADELNCKNCTHHEFRCSNSRCIAKANVCDMICDCADTCEDEKNCGQKYLMMGDVPMCSFSSTIFCPKTNRCIHENFICDGHNDCQSGAFGSDEYGCIRCMQYMKRNNS</sequence>
<keyword evidence="4" id="KW-1133">Transmembrane helix</keyword>
<evidence type="ECO:0000256" key="7">
    <source>
        <dbReference type="ARBA" id="ARBA00023170"/>
    </source>
</evidence>
<evidence type="ECO:0000256" key="3">
    <source>
        <dbReference type="ARBA" id="ARBA00022737"/>
    </source>
</evidence>
<dbReference type="CDD" id="cd00112">
    <property type="entry name" value="LDLa"/>
    <property type="match status" value="4"/>
</dbReference>
<feature type="disulfide bond" evidence="9">
    <location>
        <begin position="37"/>
        <end position="55"/>
    </location>
</feature>
<evidence type="ECO:0000256" key="4">
    <source>
        <dbReference type="ARBA" id="ARBA00022989"/>
    </source>
</evidence>
<evidence type="ECO:0000256" key="9">
    <source>
        <dbReference type="PROSITE-ProRule" id="PRU00124"/>
    </source>
</evidence>
<protein>
    <recommendedName>
        <fullName evidence="13">EGF-like domain-containing protein</fullName>
    </recommendedName>
</protein>